<dbReference type="EMBL" id="JACHHU010000033">
    <property type="protein sequence ID" value="MBB6544617.1"/>
    <property type="molecule type" value="Genomic_DNA"/>
</dbReference>
<sequence>MNEFWQRYSEKFQAITTREQMLVLMSGAIAITFILFSLFVDANLVRSNVFTKDIAQLEADMRAKAQTIDIFQQALSEDPNKTVTEQISQYESKLGQVDVALLSLTSDLIDPIQMRFALIDLLKLQKGVSLLTFDVIAAQPISLVPNSNTTDSNGPEAAQAVNNNEATSNEIPSLTLYKHGIKLTLSGSYFQLRDYLSMLEQLKWTFFWHKFDYKLKEYPQSVLEVELYSLSTKREFIGV</sequence>
<dbReference type="RefSeq" id="WP_184425890.1">
    <property type="nucleotide sequence ID" value="NZ_AP027362.1"/>
</dbReference>
<evidence type="ECO:0000313" key="2">
    <source>
        <dbReference type="EMBL" id="MBB6544617.1"/>
    </source>
</evidence>
<keyword evidence="1" id="KW-1133">Transmembrane helix</keyword>
<feature type="transmembrane region" description="Helical" evidence="1">
    <location>
        <begin position="21"/>
        <end position="40"/>
    </location>
</feature>
<dbReference type="AlphaFoldDB" id="A0A7X0NJJ1"/>
<evidence type="ECO:0000313" key="3">
    <source>
        <dbReference type="Proteomes" id="UP000537141"/>
    </source>
</evidence>
<accession>A0A7X0NJJ1</accession>
<evidence type="ECO:0000256" key="1">
    <source>
        <dbReference type="SAM" id="Phobius"/>
    </source>
</evidence>
<keyword evidence="1" id="KW-0812">Transmembrane</keyword>
<proteinExistence type="predicted"/>
<comment type="caution">
    <text evidence="2">The sequence shown here is derived from an EMBL/GenBank/DDBJ whole genome shotgun (WGS) entry which is preliminary data.</text>
</comment>
<dbReference type="Proteomes" id="UP000537141">
    <property type="component" value="Unassembled WGS sequence"/>
</dbReference>
<reference evidence="2 3" key="1">
    <citation type="submission" date="2020-08" db="EMBL/GenBank/DDBJ databases">
        <title>Genomic Encyclopedia of Type Strains, Phase IV (KMG-IV): sequencing the most valuable type-strain genomes for metagenomic binning, comparative biology and taxonomic classification.</title>
        <authorList>
            <person name="Goeker M."/>
        </authorList>
    </citation>
    <scope>NUCLEOTIDE SEQUENCE [LARGE SCALE GENOMIC DNA]</scope>
    <source>
        <strain evidence="2 3">DSM 26287</strain>
    </source>
</reference>
<keyword evidence="3" id="KW-1185">Reference proteome</keyword>
<keyword evidence="1" id="KW-0472">Membrane</keyword>
<name>A0A7X0NJJ1_9GAMM</name>
<organism evidence="2 3">
    <name type="scientific">Thalassotalea piscium</name>
    <dbReference type="NCBI Taxonomy" id="1230533"/>
    <lineage>
        <taxon>Bacteria</taxon>
        <taxon>Pseudomonadati</taxon>
        <taxon>Pseudomonadota</taxon>
        <taxon>Gammaproteobacteria</taxon>
        <taxon>Alteromonadales</taxon>
        <taxon>Colwelliaceae</taxon>
        <taxon>Thalassotalea</taxon>
    </lineage>
</organism>
<gene>
    <name evidence="2" type="ORF">HNQ55_003150</name>
</gene>
<protein>
    <submittedName>
        <fullName evidence="2">MSHA biogenesis protein MshJ</fullName>
    </submittedName>
</protein>